<dbReference type="Proteomes" id="UP000069940">
    <property type="component" value="Unassembled WGS sequence"/>
</dbReference>
<feature type="region of interest" description="Disordered" evidence="1">
    <location>
        <begin position="70"/>
        <end position="108"/>
    </location>
</feature>
<organism evidence="3 4">
    <name type="scientific">Aedes albopictus</name>
    <name type="common">Asian tiger mosquito</name>
    <name type="synonym">Stegomyia albopicta</name>
    <dbReference type="NCBI Taxonomy" id="7160"/>
    <lineage>
        <taxon>Eukaryota</taxon>
        <taxon>Metazoa</taxon>
        <taxon>Ecdysozoa</taxon>
        <taxon>Arthropoda</taxon>
        <taxon>Hexapoda</taxon>
        <taxon>Insecta</taxon>
        <taxon>Pterygota</taxon>
        <taxon>Neoptera</taxon>
        <taxon>Endopterygota</taxon>
        <taxon>Diptera</taxon>
        <taxon>Nematocera</taxon>
        <taxon>Culicoidea</taxon>
        <taxon>Culicidae</taxon>
        <taxon>Culicinae</taxon>
        <taxon>Aedini</taxon>
        <taxon>Aedes</taxon>
        <taxon>Stegomyia</taxon>
    </lineage>
</organism>
<feature type="compositionally biased region" description="Low complexity" evidence="1">
    <location>
        <begin position="471"/>
        <end position="486"/>
    </location>
</feature>
<keyword evidence="4" id="KW-1185">Reference proteome</keyword>
<feature type="region of interest" description="Disordered" evidence="1">
    <location>
        <begin position="1"/>
        <end position="27"/>
    </location>
</feature>
<dbReference type="RefSeq" id="XP_062703022.1">
    <property type="nucleotide sequence ID" value="XM_062847038.1"/>
</dbReference>
<feature type="compositionally biased region" description="Basic and acidic residues" evidence="1">
    <location>
        <begin position="8"/>
        <end position="27"/>
    </location>
</feature>
<dbReference type="InterPro" id="IPR012464">
    <property type="entry name" value="DUF1676"/>
</dbReference>
<reference evidence="3" key="2">
    <citation type="submission" date="2025-05" db="UniProtKB">
        <authorList>
            <consortium name="EnsemblMetazoa"/>
        </authorList>
    </citation>
    <scope>IDENTIFICATION</scope>
    <source>
        <strain evidence="3">Foshan</strain>
    </source>
</reference>
<feature type="compositionally biased region" description="Polar residues" evidence="1">
    <location>
        <begin position="80"/>
        <end position="89"/>
    </location>
</feature>
<evidence type="ECO:0000313" key="4">
    <source>
        <dbReference type="Proteomes" id="UP000069940"/>
    </source>
</evidence>
<feature type="compositionally biased region" description="Basic and acidic residues" evidence="1">
    <location>
        <begin position="193"/>
        <end position="214"/>
    </location>
</feature>
<keyword evidence="2" id="KW-0472">Membrane</keyword>
<dbReference type="EnsemblMetazoa" id="AALFPA23_011419.R16178">
    <property type="protein sequence ID" value="AALFPA23_011419.P16178"/>
    <property type="gene ID" value="AALFPA23_011419"/>
</dbReference>
<dbReference type="GeneID" id="109409083"/>
<feature type="compositionally biased region" description="Polar residues" evidence="1">
    <location>
        <begin position="461"/>
        <end position="470"/>
    </location>
</feature>
<accession>A0ABM1YR51</accession>
<evidence type="ECO:0000256" key="2">
    <source>
        <dbReference type="SAM" id="Phobius"/>
    </source>
</evidence>
<reference evidence="4" key="1">
    <citation type="journal article" date="2015" name="Proc. Natl. Acad. Sci. U.S.A.">
        <title>Genome sequence of the Asian Tiger mosquito, Aedes albopictus, reveals insights into its biology, genetics, and evolution.</title>
        <authorList>
            <person name="Chen X.G."/>
            <person name="Jiang X."/>
            <person name="Gu J."/>
            <person name="Xu M."/>
            <person name="Wu Y."/>
            <person name="Deng Y."/>
            <person name="Zhang C."/>
            <person name="Bonizzoni M."/>
            <person name="Dermauw W."/>
            <person name="Vontas J."/>
            <person name="Armbruster P."/>
            <person name="Huang X."/>
            <person name="Yang Y."/>
            <person name="Zhang H."/>
            <person name="He W."/>
            <person name="Peng H."/>
            <person name="Liu Y."/>
            <person name="Wu K."/>
            <person name="Chen J."/>
            <person name="Lirakis M."/>
            <person name="Topalis P."/>
            <person name="Van Leeuwen T."/>
            <person name="Hall A.B."/>
            <person name="Jiang X."/>
            <person name="Thorpe C."/>
            <person name="Mueller R.L."/>
            <person name="Sun C."/>
            <person name="Waterhouse R.M."/>
            <person name="Yan G."/>
            <person name="Tu Z.J."/>
            <person name="Fang X."/>
            <person name="James A.A."/>
        </authorList>
    </citation>
    <scope>NUCLEOTIDE SEQUENCE [LARGE SCALE GENOMIC DNA]</scope>
    <source>
        <strain evidence="4">Foshan</strain>
    </source>
</reference>
<dbReference type="PANTHER" id="PTHR21879">
    <property type="entry name" value="FI03362P-RELATED-RELATED"/>
    <property type="match status" value="1"/>
</dbReference>
<feature type="transmembrane region" description="Helical" evidence="2">
    <location>
        <begin position="301"/>
        <end position="323"/>
    </location>
</feature>
<name>A0ABM1YR51_AEDAL</name>
<proteinExistence type="predicted"/>
<dbReference type="RefSeq" id="XP_062703021.1">
    <property type="nucleotide sequence ID" value="XM_062847037.1"/>
</dbReference>
<feature type="region of interest" description="Disordered" evidence="1">
    <location>
        <begin position="193"/>
        <end position="215"/>
    </location>
</feature>
<keyword evidence="2" id="KW-0812">Transmembrane</keyword>
<evidence type="ECO:0000313" key="3">
    <source>
        <dbReference type="EnsemblMetazoa" id="AALFPA23_011419.P16178"/>
    </source>
</evidence>
<dbReference type="EnsemblMetazoa" id="AALFPA23_011419.R16177">
    <property type="protein sequence ID" value="AALFPA23_011419.P16177"/>
    <property type="gene ID" value="AALFPA23_011419"/>
</dbReference>
<keyword evidence="2" id="KW-1133">Transmembrane helix</keyword>
<evidence type="ECO:0000256" key="1">
    <source>
        <dbReference type="SAM" id="MobiDB-lite"/>
    </source>
</evidence>
<dbReference type="Pfam" id="PF07898">
    <property type="entry name" value="DUF1676"/>
    <property type="match status" value="1"/>
</dbReference>
<dbReference type="PANTHER" id="PTHR21879:SF4">
    <property type="entry name" value="OSIRIS 17, ISOFORM C"/>
    <property type="match status" value="1"/>
</dbReference>
<sequence>MQSSASDMESRLVGDLQSGHHCDKNVDTLRRRKMVSGSSSRRSGRCLAVIVCLSALMSLALAATTTEESTTLAQIEDEPTTNYHNQTAVDDSSDSSSDNSITDRLSEEISNLTISTEQPIEVSTARSRRPLFSTGNRLWDALIAECIKKPTFACIQKNVYSFLGESLEVGDFNVTNRVIFTKNRVDFTKYTREANEDDEHHEADNEIPDARGDFEPTSPIEEVTTALHDKTLKFMLTHDVNIKMPEIMFDGAIFRIEPRAIEGNGMLAKLEFVPRTTIVARGASEPRILFKKIKKFFQSKLLLAFLGVILVIKIIKIKIMWLLPLLVGVGTAKKLVLKFLLFLFPALSHIFKLCSYYHASYHKPNFHHHQHHINHLHSFYQHDKELPELIFTKPPRGHPSEYIHGAPVPPHAHFQPELHYESSGPGLGSEFISDRNSYVDTSFKPRYEDLNDINAWGLGTGTTAALPQQPSSSSSSSSAFSSPSSSGINTSHHRSSNVNPLTHQQSRIVIPKPVYGPPPSAYGPSAHSFASQALKRTPSGAASSIAAAYVSAPSGSTAAVEEQLIREAQRQEAYRIAQEQKLIAKQQQIVNHQAFVQEGVTPRPVDPFYSPILQRLDKVFNLLGVVDENCRERLVCAMYKAPIKYSPHSNYVSAELSRDASELQKPTSTNAAVIRFYRYVQAARDGQDQRDCRQTYSLCTINIDKKK</sequence>
<feature type="region of interest" description="Disordered" evidence="1">
    <location>
        <begin position="461"/>
        <end position="504"/>
    </location>
</feature>
<protein>
    <submittedName>
        <fullName evidence="3">Uncharacterized protein</fullName>
    </submittedName>
</protein>